<proteinExistence type="predicted"/>
<gene>
    <name evidence="1" type="ORF">BCR33DRAFT_766162</name>
</gene>
<comment type="caution">
    <text evidence="1">The sequence shown here is derived from an EMBL/GenBank/DDBJ whole genome shotgun (WGS) entry which is preliminary data.</text>
</comment>
<dbReference type="Proteomes" id="UP000193642">
    <property type="component" value="Unassembled WGS sequence"/>
</dbReference>
<evidence type="ECO:0000313" key="1">
    <source>
        <dbReference type="EMBL" id="ORY43973.1"/>
    </source>
</evidence>
<dbReference type="OrthoDB" id="5572844at2759"/>
<dbReference type="EMBL" id="MCGO01000023">
    <property type="protein sequence ID" value="ORY43973.1"/>
    <property type="molecule type" value="Genomic_DNA"/>
</dbReference>
<keyword evidence="2" id="KW-1185">Reference proteome</keyword>
<reference evidence="1 2" key="1">
    <citation type="submission" date="2016-07" db="EMBL/GenBank/DDBJ databases">
        <title>Pervasive Adenine N6-methylation of Active Genes in Fungi.</title>
        <authorList>
            <consortium name="DOE Joint Genome Institute"/>
            <person name="Mondo S.J."/>
            <person name="Dannebaum R.O."/>
            <person name="Kuo R.C."/>
            <person name="Labutti K."/>
            <person name="Haridas S."/>
            <person name="Kuo A."/>
            <person name="Salamov A."/>
            <person name="Ahrendt S.R."/>
            <person name="Lipzen A."/>
            <person name="Sullivan W."/>
            <person name="Andreopoulos W.B."/>
            <person name="Clum A."/>
            <person name="Lindquist E."/>
            <person name="Daum C."/>
            <person name="Ramamoorthy G.K."/>
            <person name="Gryganskyi A."/>
            <person name="Culley D."/>
            <person name="Magnuson J.K."/>
            <person name="James T.Y."/>
            <person name="O'Malley M.A."/>
            <person name="Stajich J.E."/>
            <person name="Spatafora J.W."/>
            <person name="Visel A."/>
            <person name="Grigoriev I.V."/>
        </authorList>
    </citation>
    <scope>NUCLEOTIDE SEQUENCE [LARGE SCALE GENOMIC DNA]</scope>
    <source>
        <strain evidence="1 2">JEL800</strain>
    </source>
</reference>
<name>A0A1Y2CAB3_9FUNG</name>
<evidence type="ECO:0000313" key="2">
    <source>
        <dbReference type="Proteomes" id="UP000193642"/>
    </source>
</evidence>
<accession>A0A1Y2CAB3</accession>
<sequence>MVAISNKHAFLVVSRNHDTKPTLTPMEYSPRIDPQFTNIVLRPGTYILPSSLAKRTITLTGSDSKRYRVVNYFNPSDVPDRLSNAKLINTLPVPSEMVEFQQYKLKIPKHHNEELQGKDAVCKIVPPPPCKCGGLDDLTIWDYFSIDPSWTRGPVTLRPLLENPKL</sequence>
<protein>
    <submittedName>
        <fullName evidence="1">Uncharacterized protein</fullName>
    </submittedName>
</protein>
<organism evidence="1 2">
    <name type="scientific">Rhizoclosmatium globosum</name>
    <dbReference type="NCBI Taxonomy" id="329046"/>
    <lineage>
        <taxon>Eukaryota</taxon>
        <taxon>Fungi</taxon>
        <taxon>Fungi incertae sedis</taxon>
        <taxon>Chytridiomycota</taxon>
        <taxon>Chytridiomycota incertae sedis</taxon>
        <taxon>Chytridiomycetes</taxon>
        <taxon>Chytridiales</taxon>
        <taxon>Chytriomycetaceae</taxon>
        <taxon>Rhizoclosmatium</taxon>
    </lineage>
</organism>
<dbReference type="AlphaFoldDB" id="A0A1Y2CAB3"/>